<evidence type="ECO:0000256" key="1">
    <source>
        <dbReference type="ARBA" id="ARBA00007198"/>
    </source>
</evidence>
<comment type="similarity">
    <text evidence="1 3">Belongs to the ArsC family.</text>
</comment>
<dbReference type="GO" id="GO:0008794">
    <property type="term" value="F:arsenate reductase (glutaredoxin) activity"/>
    <property type="evidence" value="ECO:0007669"/>
    <property type="project" value="UniProtKB-EC"/>
</dbReference>
<accession>A0ABU5YEK7</accession>
<sequence>MIIYHNPHCSKSRECLAFLKEEDEQPIEIIDYLKNPPSVAQIKELLHKLGIPPIDLVRKKEAIWKEVGSDSLTDTQIIELLHQYPKLIERPILIQGDKAIIARPISVAQEWLKLQKKQ</sequence>
<gene>
    <name evidence="4" type="primary">arsC</name>
    <name evidence="4" type="ORF">VJJ49_10320</name>
</gene>
<dbReference type="Proteomes" id="UP001324270">
    <property type="component" value="Unassembled WGS sequence"/>
</dbReference>
<dbReference type="EC" id="1.20.4.1" evidence="4"/>
<evidence type="ECO:0000313" key="5">
    <source>
        <dbReference type="Proteomes" id="UP001324270"/>
    </source>
</evidence>
<reference evidence="4 5" key="1">
    <citation type="submission" date="2023-12" db="EMBL/GenBank/DDBJ databases">
        <title>Genomic sequences of Capnocytophaga and Parvimonas strains.</title>
        <authorList>
            <person name="Watt R.M."/>
            <person name="Wang M."/>
            <person name="Yang T."/>
            <person name="Tong W.M."/>
        </authorList>
    </citation>
    <scope>NUCLEOTIDE SEQUENCE [LARGE SCALE GENOMIC DNA]</scope>
    <source>
        <strain evidence="4 5">CCUG 13156</strain>
    </source>
</reference>
<dbReference type="PROSITE" id="PS51353">
    <property type="entry name" value="ARSC"/>
    <property type="match status" value="1"/>
</dbReference>
<keyword evidence="5" id="KW-1185">Reference proteome</keyword>
<name>A0ABU5YEK7_9FLAO</name>
<dbReference type="RefSeq" id="WP_323963055.1">
    <property type="nucleotide sequence ID" value="NZ_JAYKBV010000014.1"/>
</dbReference>
<dbReference type="NCBIfam" id="TIGR00014">
    <property type="entry name" value="arsC"/>
    <property type="match status" value="1"/>
</dbReference>
<organism evidence="4 5">
    <name type="scientific">Capnocytophaga gingivalis</name>
    <dbReference type="NCBI Taxonomy" id="1017"/>
    <lineage>
        <taxon>Bacteria</taxon>
        <taxon>Pseudomonadati</taxon>
        <taxon>Bacteroidota</taxon>
        <taxon>Flavobacteriia</taxon>
        <taxon>Flavobacteriales</taxon>
        <taxon>Flavobacteriaceae</taxon>
        <taxon>Capnocytophaga</taxon>
    </lineage>
</organism>
<comment type="caution">
    <text evidence="4">The sequence shown here is derived from an EMBL/GenBank/DDBJ whole genome shotgun (WGS) entry which is preliminary data.</text>
</comment>
<dbReference type="PANTHER" id="PTHR30041:SF4">
    <property type="entry name" value="ARSENATE REDUCTASE"/>
    <property type="match status" value="1"/>
</dbReference>
<dbReference type="PANTHER" id="PTHR30041">
    <property type="entry name" value="ARSENATE REDUCTASE"/>
    <property type="match status" value="1"/>
</dbReference>
<evidence type="ECO:0000256" key="3">
    <source>
        <dbReference type="PROSITE-ProRule" id="PRU01282"/>
    </source>
</evidence>
<dbReference type="Pfam" id="PF03960">
    <property type="entry name" value="ArsC"/>
    <property type="match status" value="1"/>
</dbReference>
<dbReference type="Gene3D" id="3.40.30.10">
    <property type="entry name" value="Glutaredoxin"/>
    <property type="match status" value="1"/>
</dbReference>
<evidence type="ECO:0000256" key="2">
    <source>
        <dbReference type="ARBA" id="ARBA00023002"/>
    </source>
</evidence>
<proteinExistence type="inferred from homology"/>
<dbReference type="InterPro" id="IPR006659">
    <property type="entry name" value="Arsenate_reductase"/>
</dbReference>
<dbReference type="InterPro" id="IPR006660">
    <property type="entry name" value="Arsenate_reductase-like"/>
</dbReference>
<evidence type="ECO:0000313" key="4">
    <source>
        <dbReference type="EMBL" id="MEB3041078.1"/>
    </source>
</evidence>
<protein>
    <submittedName>
        <fullName evidence="4">Arsenate reductase (Glutaredoxin)</fullName>
        <ecNumber evidence="4">1.20.4.1</ecNumber>
    </submittedName>
</protein>
<keyword evidence="2 4" id="KW-0560">Oxidoreductase</keyword>
<dbReference type="SUPFAM" id="SSF52833">
    <property type="entry name" value="Thioredoxin-like"/>
    <property type="match status" value="1"/>
</dbReference>
<dbReference type="InterPro" id="IPR036249">
    <property type="entry name" value="Thioredoxin-like_sf"/>
</dbReference>
<dbReference type="EMBL" id="JAYKBV010000014">
    <property type="protein sequence ID" value="MEB3041078.1"/>
    <property type="molecule type" value="Genomic_DNA"/>
</dbReference>
<dbReference type="CDD" id="cd03034">
    <property type="entry name" value="ArsC_ArsC"/>
    <property type="match status" value="1"/>
</dbReference>